<keyword evidence="3" id="KW-1185">Reference proteome</keyword>
<protein>
    <submittedName>
        <fullName evidence="2">Domain of uncharacterized function (DUF1858)</fullName>
    </submittedName>
</protein>
<dbReference type="OrthoDB" id="411397at2"/>
<evidence type="ECO:0000313" key="3">
    <source>
        <dbReference type="Proteomes" id="UP000215185"/>
    </source>
</evidence>
<dbReference type="STRING" id="1123308.GCA_000380085_00735"/>
<dbReference type="Gene3D" id="1.10.3910.10">
    <property type="entry name" value="SP0561-like"/>
    <property type="match status" value="1"/>
</dbReference>
<dbReference type="InterPro" id="IPR038062">
    <property type="entry name" value="ScdA-like_N_sf"/>
</dbReference>
<dbReference type="AlphaFoldDB" id="A0A239SVZ6"/>
<feature type="domain" description="DUF1858" evidence="1">
    <location>
        <begin position="7"/>
        <end position="63"/>
    </location>
</feature>
<gene>
    <name evidence="2" type="ORF">SAMEA4412692_01583</name>
</gene>
<dbReference type="SUPFAM" id="SSF140683">
    <property type="entry name" value="SP0561-like"/>
    <property type="match status" value="1"/>
</dbReference>
<dbReference type="Proteomes" id="UP000215185">
    <property type="component" value="Chromosome 1"/>
</dbReference>
<dbReference type="EMBL" id="LT906439">
    <property type="protein sequence ID" value="SNU89675.1"/>
    <property type="molecule type" value="Genomic_DNA"/>
</dbReference>
<dbReference type="InterPro" id="IPR015077">
    <property type="entry name" value="DUF1858"/>
</dbReference>
<reference evidence="2 3" key="1">
    <citation type="submission" date="2017-06" db="EMBL/GenBank/DDBJ databases">
        <authorList>
            <consortium name="Pathogen Informatics"/>
        </authorList>
    </citation>
    <scope>NUCLEOTIDE SEQUENCE [LARGE SCALE GENOMIC DNA]</scope>
    <source>
        <strain evidence="2 3">NCTC13788</strain>
    </source>
</reference>
<evidence type="ECO:0000259" key="1">
    <source>
        <dbReference type="Pfam" id="PF08984"/>
    </source>
</evidence>
<organism evidence="2 3">
    <name type="scientific">Streptococcus merionis</name>
    <dbReference type="NCBI Taxonomy" id="400065"/>
    <lineage>
        <taxon>Bacteria</taxon>
        <taxon>Bacillati</taxon>
        <taxon>Bacillota</taxon>
        <taxon>Bacilli</taxon>
        <taxon>Lactobacillales</taxon>
        <taxon>Streptococcaceae</taxon>
        <taxon>Streptococcus</taxon>
    </lineage>
</organism>
<dbReference type="KEGG" id="smen:SAMEA4412692_1583"/>
<dbReference type="Pfam" id="PF08984">
    <property type="entry name" value="DUF1858"/>
    <property type="match status" value="1"/>
</dbReference>
<sequence length="80" mass="8541">MQNQVDLSLPVAKTIEQHPELLELLIDLGFTPLSNPVMRNTVGQVTTLKAGAKMVGVPLEKIVSALENNGYDVIGVADGK</sequence>
<dbReference type="RefSeq" id="WP_018373297.1">
    <property type="nucleotide sequence ID" value="NZ_LT906439.1"/>
</dbReference>
<proteinExistence type="predicted"/>
<evidence type="ECO:0000313" key="2">
    <source>
        <dbReference type="EMBL" id="SNU89675.1"/>
    </source>
</evidence>
<accession>A0A239SVZ6</accession>
<name>A0A239SVZ6_9STRE</name>
<dbReference type="eggNOG" id="COG2461">
    <property type="taxonomic scope" value="Bacteria"/>
</dbReference>